<dbReference type="AlphaFoldDB" id="A0A150GRK4"/>
<reference evidence="5" key="1">
    <citation type="journal article" date="2016" name="Nat. Commun.">
        <title>The Gonium pectorale genome demonstrates co-option of cell cycle regulation during the evolution of multicellularity.</title>
        <authorList>
            <person name="Hanschen E.R."/>
            <person name="Marriage T.N."/>
            <person name="Ferris P.J."/>
            <person name="Hamaji T."/>
            <person name="Toyoda A."/>
            <person name="Fujiyama A."/>
            <person name="Neme R."/>
            <person name="Noguchi H."/>
            <person name="Minakuchi Y."/>
            <person name="Suzuki M."/>
            <person name="Kawai-Toyooka H."/>
            <person name="Smith D.R."/>
            <person name="Sparks H."/>
            <person name="Anderson J."/>
            <person name="Bakaric R."/>
            <person name="Luria V."/>
            <person name="Karger A."/>
            <person name="Kirschner M.W."/>
            <person name="Durand P.M."/>
            <person name="Michod R.E."/>
            <person name="Nozaki H."/>
            <person name="Olson B.J."/>
        </authorList>
    </citation>
    <scope>NUCLEOTIDE SEQUENCE [LARGE SCALE GENOMIC DNA]</scope>
    <source>
        <strain evidence="5">NIES-2863</strain>
    </source>
</reference>
<sequence length="483" mass="50353">MRKRLLLAQANFFSAIYQYNDTSGQRMPWVTGLAPTETLDRYGITGGMVPWNALRSILYGGAPPGLVEFGCKVVGCAAPEDNRPAANTTGGGESAAGGGSDAGDGGGAYASAPAAAPREVLARAKFVIAADGFFSRVRRVAGDGSAPVFQRSVRWLANVPQADLVSGRIPAPAAIKLGTDPTALISSHVWLPASLENLTAQPTRGFLMYSAGTDEASGSEGGGGGARMIWTLFTRVETLEAAGEAYPMRAPAAGGDTVAAAAEGGTTALETVQLSNTTGPRAHERAVLMSAHLPPDVRAIIAATEPERVLEFGSHIHSPDSYVPGAWTDGRGLLLVGDAAHTGRADGQGANLALEDAAVLGALVRQHGLGPETFRVWEAARMQRARDILHDPTPEGSLRFPLIYSATFEPLWCPLKLAGPGGPLPAEVAAEVQAAVAGGGLDKGREVVLAWSRREVRRIVEARVAGRVWVESVAPPPGVVRMR</sequence>
<dbReference type="PANTHER" id="PTHR13789:SF309">
    <property type="entry name" value="PUTATIVE (AFU_ORTHOLOGUE AFUA_6G14510)-RELATED"/>
    <property type="match status" value="1"/>
</dbReference>
<evidence type="ECO:0008006" key="6">
    <source>
        <dbReference type="Google" id="ProtNLM"/>
    </source>
</evidence>
<feature type="region of interest" description="Disordered" evidence="3">
    <location>
        <begin position="85"/>
        <end position="109"/>
    </location>
</feature>
<evidence type="ECO:0000313" key="4">
    <source>
        <dbReference type="EMBL" id="KXZ51960.1"/>
    </source>
</evidence>
<dbReference type="SUPFAM" id="SSF51905">
    <property type="entry name" value="FAD/NAD(P)-binding domain"/>
    <property type="match status" value="1"/>
</dbReference>
<proteinExistence type="predicted"/>
<name>A0A150GRK4_GONPE</name>
<dbReference type="PANTHER" id="PTHR13789">
    <property type="entry name" value="MONOOXYGENASE"/>
    <property type="match status" value="1"/>
</dbReference>
<dbReference type="InterPro" id="IPR050493">
    <property type="entry name" value="FAD-dep_Monooxygenase_BioMet"/>
</dbReference>
<dbReference type="STRING" id="33097.A0A150GRK4"/>
<evidence type="ECO:0000256" key="3">
    <source>
        <dbReference type="SAM" id="MobiDB-lite"/>
    </source>
</evidence>
<accession>A0A150GRK4</accession>
<dbReference type="InterPro" id="IPR036188">
    <property type="entry name" value="FAD/NAD-bd_sf"/>
</dbReference>
<keyword evidence="2" id="KW-0503">Monooxygenase</keyword>
<organism evidence="4 5">
    <name type="scientific">Gonium pectorale</name>
    <name type="common">Green alga</name>
    <dbReference type="NCBI Taxonomy" id="33097"/>
    <lineage>
        <taxon>Eukaryota</taxon>
        <taxon>Viridiplantae</taxon>
        <taxon>Chlorophyta</taxon>
        <taxon>core chlorophytes</taxon>
        <taxon>Chlorophyceae</taxon>
        <taxon>CS clade</taxon>
        <taxon>Chlamydomonadales</taxon>
        <taxon>Volvocaceae</taxon>
        <taxon>Gonium</taxon>
    </lineage>
</organism>
<dbReference type="OrthoDB" id="544466at2759"/>
<protein>
    <recommendedName>
        <fullName evidence="6">FAD-binding domain-containing protein</fullName>
    </recommendedName>
</protein>
<feature type="compositionally biased region" description="Gly residues" evidence="3">
    <location>
        <begin position="89"/>
        <end position="108"/>
    </location>
</feature>
<gene>
    <name evidence="4" type="ORF">GPECTOR_11g83</name>
</gene>
<dbReference type="Gene3D" id="3.50.50.60">
    <property type="entry name" value="FAD/NAD(P)-binding domain"/>
    <property type="match status" value="2"/>
</dbReference>
<keyword evidence="1" id="KW-0560">Oxidoreductase</keyword>
<comment type="caution">
    <text evidence="4">The sequence shown here is derived from an EMBL/GenBank/DDBJ whole genome shotgun (WGS) entry which is preliminary data.</text>
</comment>
<dbReference type="EMBL" id="LSYV01000012">
    <property type="protein sequence ID" value="KXZ51960.1"/>
    <property type="molecule type" value="Genomic_DNA"/>
</dbReference>
<keyword evidence="5" id="KW-1185">Reference proteome</keyword>
<dbReference type="GO" id="GO:0004497">
    <property type="term" value="F:monooxygenase activity"/>
    <property type="evidence" value="ECO:0007669"/>
    <property type="project" value="UniProtKB-KW"/>
</dbReference>
<dbReference type="Proteomes" id="UP000075714">
    <property type="component" value="Unassembled WGS sequence"/>
</dbReference>
<evidence type="ECO:0000313" key="5">
    <source>
        <dbReference type="Proteomes" id="UP000075714"/>
    </source>
</evidence>
<evidence type="ECO:0000256" key="1">
    <source>
        <dbReference type="ARBA" id="ARBA00023002"/>
    </source>
</evidence>
<evidence type="ECO:0000256" key="2">
    <source>
        <dbReference type="ARBA" id="ARBA00023033"/>
    </source>
</evidence>